<dbReference type="Gene3D" id="3.40.50.1820">
    <property type="entry name" value="alpha/beta hydrolase"/>
    <property type="match status" value="1"/>
</dbReference>
<proteinExistence type="predicted"/>
<dbReference type="InterPro" id="IPR029058">
    <property type="entry name" value="AB_hydrolase_fold"/>
</dbReference>
<dbReference type="Pfam" id="PF05990">
    <property type="entry name" value="DUF900"/>
    <property type="match status" value="1"/>
</dbReference>
<dbReference type="SUPFAM" id="SSF53474">
    <property type="entry name" value="alpha/beta-Hydrolases"/>
    <property type="match status" value="1"/>
</dbReference>
<dbReference type="AlphaFoldDB" id="A0A1D7UBK2"/>
<accession>A0A1D7UBK2</accession>
<dbReference type="PIRSF" id="PIRSF033909">
    <property type="entry name" value="UCP033909"/>
    <property type="match status" value="1"/>
</dbReference>
<gene>
    <name evidence="1" type="ORF">BHK69_25130</name>
</gene>
<dbReference type="PANTHER" id="PTHR36513:SF1">
    <property type="entry name" value="TRANSMEMBRANE PROTEIN"/>
    <property type="match status" value="1"/>
</dbReference>
<protein>
    <submittedName>
        <fullName evidence="1">Esterase</fullName>
    </submittedName>
</protein>
<reference evidence="1 2" key="1">
    <citation type="journal article" date="2015" name="Antonie Van Leeuwenhoek">
        <title>Bosea vaviloviae sp. nov., a new species of slow-growing rhizobia isolated from nodules of the relict species Vavilovia formosa (Stev.) Fed.</title>
        <authorList>
            <person name="Safronova V.I."/>
            <person name="Kuznetsova I.G."/>
            <person name="Sazanova A.L."/>
            <person name="Kimeklis A.K."/>
            <person name="Belimov A.A."/>
            <person name="Andronov E.E."/>
            <person name="Pinaev A.G."/>
            <person name="Chizhevskaya E.P."/>
            <person name="Pukhaev A.R."/>
            <person name="Popov K.P."/>
            <person name="Willems A."/>
            <person name="Tikhonovich I.A."/>
        </authorList>
    </citation>
    <scope>NUCLEOTIDE SEQUENCE [LARGE SCALE GENOMIC DNA]</scope>
    <source>
        <strain evidence="1 2">Vaf18</strain>
    </source>
</reference>
<dbReference type="InterPro" id="IPR010297">
    <property type="entry name" value="DUF900_hydrolase"/>
</dbReference>
<dbReference type="InterPro" id="IPR014586">
    <property type="entry name" value="UCP033909"/>
</dbReference>
<dbReference type="EMBL" id="CP017147">
    <property type="protein sequence ID" value="AOO84763.1"/>
    <property type="molecule type" value="Genomic_DNA"/>
</dbReference>
<name>A0A1D7UBK2_9HYPH</name>
<sequence length="358" mass="38927">MLVATTRKPASDPGELFTGERATAISLTNIVVSIPPDSHRKVGEIQWPGRSPGNPQTDFVTLQVKPVLSTNAAMDWYRHHRGPKRRLLVFVHGFNNTYPDAVYRFAQISHDAGIDATPVLFTWPSRASVFDYVYDKESTNYSRFALEEMLREAAKSPDVGEVTILAHSMGSWLATEALRGMALRDKGISAKIRNVVLASPDIDVDVFRRQIIEMGPKRPHFTIFSSRNDRALALSRWLSGDVERVGAADMRPYTAELATLGISIIDTSDVKAGDPLAHNTFADSPEMVRVLGQRLSGQSLAGGEASLADQVGMAALGGARVAGAAVTAPVAVLSRANRSEFLQRIEAASAPGRKTLDY</sequence>
<dbReference type="KEGG" id="bvv:BHK69_25130"/>
<dbReference type="PANTHER" id="PTHR36513">
    <property type="entry name" value="ABC TRANSMEMBRANE TYPE-1 DOMAIN-CONTAINING PROTEIN"/>
    <property type="match status" value="1"/>
</dbReference>
<organism evidence="1 2">
    <name type="scientific">Bosea vaviloviae</name>
    <dbReference type="NCBI Taxonomy" id="1526658"/>
    <lineage>
        <taxon>Bacteria</taxon>
        <taxon>Pseudomonadati</taxon>
        <taxon>Pseudomonadota</taxon>
        <taxon>Alphaproteobacteria</taxon>
        <taxon>Hyphomicrobiales</taxon>
        <taxon>Boseaceae</taxon>
        <taxon>Bosea</taxon>
    </lineage>
</organism>
<keyword evidence="2" id="KW-1185">Reference proteome</keyword>
<evidence type="ECO:0000313" key="2">
    <source>
        <dbReference type="Proteomes" id="UP000094969"/>
    </source>
</evidence>
<dbReference type="STRING" id="1526658.BHK69_25130"/>
<evidence type="ECO:0000313" key="1">
    <source>
        <dbReference type="EMBL" id="AOO84763.1"/>
    </source>
</evidence>
<dbReference type="Proteomes" id="UP000094969">
    <property type="component" value="Chromosome"/>
</dbReference>